<dbReference type="Proteomes" id="UP000198211">
    <property type="component" value="Unassembled WGS sequence"/>
</dbReference>
<reference evidence="5" key="1">
    <citation type="submission" date="2017-03" db="EMBL/GenBank/DDBJ databases">
        <title>Phytopthora megakarya and P. palmivora, two closely related causual agents of cacao black pod achieved similar genome size and gene model numbers by different mechanisms.</title>
        <authorList>
            <person name="Ali S."/>
            <person name="Shao J."/>
            <person name="Larry D.J."/>
            <person name="Kronmiller B."/>
            <person name="Shen D."/>
            <person name="Strem M.D."/>
            <person name="Melnick R.L."/>
            <person name="Guiltinan M.J."/>
            <person name="Tyler B.M."/>
            <person name="Meinhardt L.W."/>
            <person name="Bailey B.A."/>
        </authorList>
    </citation>
    <scope>NUCLEOTIDE SEQUENCE [LARGE SCALE GENOMIC DNA]</scope>
    <source>
        <strain evidence="5">zdho120</strain>
    </source>
</reference>
<dbReference type="SUPFAM" id="SSF55797">
    <property type="entry name" value="PR-1-like"/>
    <property type="match status" value="1"/>
</dbReference>
<dbReference type="EMBL" id="NBNE01002875">
    <property type="protein sequence ID" value="OWZ09206.1"/>
    <property type="molecule type" value="Genomic_DNA"/>
</dbReference>
<comment type="caution">
    <text evidence="4">The sequence shown here is derived from an EMBL/GenBank/DDBJ whole genome shotgun (WGS) entry which is preliminary data.</text>
</comment>
<dbReference type="STRING" id="4795.A0A225VUT8"/>
<dbReference type="PANTHER" id="PTHR31157:SF1">
    <property type="entry name" value="SCP DOMAIN-CONTAINING PROTEIN"/>
    <property type="match status" value="1"/>
</dbReference>
<evidence type="ECO:0000259" key="3">
    <source>
        <dbReference type="SMART" id="SM00223"/>
    </source>
</evidence>
<dbReference type="InterPro" id="IPR035940">
    <property type="entry name" value="CAP_sf"/>
</dbReference>
<dbReference type="GO" id="GO:0005576">
    <property type="term" value="C:extracellular region"/>
    <property type="evidence" value="ECO:0007669"/>
    <property type="project" value="InterPro"/>
</dbReference>
<dbReference type="InterPro" id="IPR014044">
    <property type="entry name" value="CAP_dom"/>
</dbReference>
<dbReference type="SMART" id="SM00223">
    <property type="entry name" value="APPLE"/>
    <property type="match status" value="1"/>
</dbReference>
<dbReference type="Gene3D" id="3.50.4.10">
    <property type="entry name" value="Hepatocyte Growth Factor"/>
    <property type="match status" value="1"/>
</dbReference>
<keyword evidence="5" id="KW-1185">Reference proteome</keyword>
<dbReference type="Pfam" id="PF14295">
    <property type="entry name" value="PAN_4"/>
    <property type="match status" value="1"/>
</dbReference>
<evidence type="ECO:0000256" key="1">
    <source>
        <dbReference type="ARBA" id="ARBA00022737"/>
    </source>
</evidence>
<dbReference type="AlphaFoldDB" id="A0A225VUT8"/>
<proteinExistence type="predicted"/>
<gene>
    <name evidence="4" type="ORF">PHMEG_00018129</name>
</gene>
<dbReference type="PANTHER" id="PTHR31157">
    <property type="entry name" value="SCP DOMAIN-CONTAINING PROTEIN"/>
    <property type="match status" value="1"/>
</dbReference>
<feature type="domain" description="Apple" evidence="3">
    <location>
        <begin position="28"/>
        <end position="93"/>
    </location>
</feature>
<evidence type="ECO:0000256" key="2">
    <source>
        <dbReference type="ARBA" id="ARBA00023157"/>
    </source>
</evidence>
<dbReference type="InterPro" id="IPR003609">
    <property type="entry name" value="Pan_app"/>
</dbReference>
<accession>A0A225VUT8</accession>
<name>A0A225VUT8_9STRA</name>
<protein>
    <submittedName>
        <fullName evidence="4">SCP-like extracellular protein</fullName>
    </submittedName>
</protein>
<evidence type="ECO:0000313" key="5">
    <source>
        <dbReference type="Proteomes" id="UP000198211"/>
    </source>
</evidence>
<keyword evidence="2" id="KW-1015">Disulfide bond</keyword>
<dbReference type="OrthoDB" id="568194at2759"/>
<keyword evidence="1" id="KW-0677">Repeat</keyword>
<dbReference type="CDD" id="cd05379">
    <property type="entry name" value="CAP_bacterial"/>
    <property type="match status" value="1"/>
</dbReference>
<dbReference type="Pfam" id="PF00188">
    <property type="entry name" value="CAP"/>
    <property type="match status" value="1"/>
</dbReference>
<dbReference type="GO" id="GO:0006508">
    <property type="term" value="P:proteolysis"/>
    <property type="evidence" value="ECO:0007669"/>
    <property type="project" value="InterPro"/>
</dbReference>
<dbReference type="Gene3D" id="3.40.33.10">
    <property type="entry name" value="CAP"/>
    <property type="match status" value="1"/>
</dbReference>
<sequence>MISLVVIVPTTAGFQLSSSGRVKWESNCNYLNNDYRSVNGIPEVCGELCANDIKCTHWTWSNYNNGTCWLKEGLVSTKTTSYGAICGYVVSRSTKYSTRELSNAEMADMLGQINAFRAQYGLNAVTIDYRLVKAALLHSQDQASHCTMTHAGTTILNMGDRIKAQGYDYNAAAENVAAGQTSVADVMTSWWNSPGHRANILNKDVENVGFAMVSNRACSQYKTYWTQDFGSPSS</sequence>
<evidence type="ECO:0000313" key="4">
    <source>
        <dbReference type="EMBL" id="OWZ09206.1"/>
    </source>
</evidence>
<organism evidence="4 5">
    <name type="scientific">Phytophthora megakarya</name>
    <dbReference type="NCBI Taxonomy" id="4795"/>
    <lineage>
        <taxon>Eukaryota</taxon>
        <taxon>Sar</taxon>
        <taxon>Stramenopiles</taxon>
        <taxon>Oomycota</taxon>
        <taxon>Peronosporomycetes</taxon>
        <taxon>Peronosporales</taxon>
        <taxon>Peronosporaceae</taxon>
        <taxon>Phytophthora</taxon>
    </lineage>
</organism>
<dbReference type="InterPro" id="IPR000177">
    <property type="entry name" value="Apple"/>
</dbReference>